<proteinExistence type="predicted"/>
<dbReference type="Gene3D" id="3.30.930.10">
    <property type="entry name" value="Bira Bifunctional Protein, Domain 2"/>
    <property type="match status" value="1"/>
</dbReference>
<dbReference type="AlphaFoldDB" id="A0A6I4VWU4"/>
<dbReference type="RefSeq" id="WP_160802446.1">
    <property type="nucleotide sequence ID" value="NZ_WUUL01000011.1"/>
</dbReference>
<dbReference type="EMBL" id="WUUL01000011">
    <property type="protein sequence ID" value="MXQ55101.1"/>
    <property type="molecule type" value="Genomic_DNA"/>
</dbReference>
<dbReference type="InterPro" id="IPR004143">
    <property type="entry name" value="BPL_LPL_catalytic"/>
</dbReference>
<dbReference type="PROSITE" id="PS51733">
    <property type="entry name" value="BPL_LPL_CATALYTIC"/>
    <property type="match status" value="1"/>
</dbReference>
<accession>A0A6I4VWU4</accession>
<keyword evidence="2" id="KW-0808">Transferase</keyword>
<dbReference type="InterPro" id="IPR045864">
    <property type="entry name" value="aa-tRNA-synth_II/BPL/LPL"/>
</dbReference>
<dbReference type="InterPro" id="IPR050664">
    <property type="entry name" value="Octanoyltrans_LipM/LipL"/>
</dbReference>
<keyword evidence="3" id="KW-1185">Reference proteome</keyword>
<dbReference type="GO" id="GO:0016740">
    <property type="term" value="F:transferase activity"/>
    <property type="evidence" value="ECO:0007669"/>
    <property type="project" value="UniProtKB-KW"/>
</dbReference>
<dbReference type="Proteomes" id="UP000430692">
    <property type="component" value="Unassembled WGS sequence"/>
</dbReference>
<dbReference type="SUPFAM" id="SSF55681">
    <property type="entry name" value="Class II aaRS and biotin synthetases"/>
    <property type="match status" value="1"/>
</dbReference>
<dbReference type="PANTHER" id="PTHR43679">
    <property type="entry name" value="OCTANOYLTRANSFERASE LIPM-RELATED"/>
    <property type="match status" value="1"/>
</dbReference>
<evidence type="ECO:0000313" key="2">
    <source>
        <dbReference type="EMBL" id="MXQ55101.1"/>
    </source>
</evidence>
<protein>
    <submittedName>
        <fullName evidence="2">Octanoyltransferase</fullName>
    </submittedName>
</protein>
<evidence type="ECO:0000313" key="3">
    <source>
        <dbReference type="Proteomes" id="UP000430692"/>
    </source>
</evidence>
<name>A0A6I4VWU4_9BACL</name>
<evidence type="ECO:0000259" key="1">
    <source>
        <dbReference type="PROSITE" id="PS51733"/>
    </source>
</evidence>
<reference evidence="2 3" key="1">
    <citation type="submission" date="2019-12" db="EMBL/GenBank/DDBJ databases">
        <title>Whole-genome analyses of novel actinobacteria.</title>
        <authorList>
            <person name="Sahin N."/>
            <person name="Saygin H."/>
        </authorList>
    </citation>
    <scope>NUCLEOTIDE SEQUENCE [LARGE SCALE GENOMIC DNA]</scope>
    <source>
        <strain evidence="2 3">KC615</strain>
    </source>
</reference>
<dbReference type="PANTHER" id="PTHR43679:SF2">
    <property type="entry name" value="OCTANOYL-[GCVH]:PROTEIN N-OCTANOYLTRANSFERASE"/>
    <property type="match status" value="1"/>
</dbReference>
<sequence length="265" mass="30602">MIWRFIPYQVYDPYWNMAIDEAILIAHHENRVLPTLRLYGWNPATLSIGYFQHAHRQINHEKIEELNLGFVRRMTGGRAVFHDRELTYSVILSEKNPLVSSSVQATYRKINLALETAIKKLTLKVDESVQKIQSETSSAACFDAPGSEEFLIDGRKAIGSAQTRQQGVLLQHGSILLDFDFKTFYDIFTFPTKQSRLQFETRIGTLTQLCNRPIPMEEAMKAVYSGFEEGLSVSLVEQNLSPYEWELAEQLVKDKYSKTEWNEKR</sequence>
<comment type="caution">
    <text evidence="2">The sequence shown here is derived from an EMBL/GenBank/DDBJ whole genome shotgun (WGS) entry which is preliminary data.</text>
</comment>
<dbReference type="Pfam" id="PF21948">
    <property type="entry name" value="LplA-B_cat"/>
    <property type="match status" value="1"/>
</dbReference>
<feature type="domain" description="BPL/LPL catalytic" evidence="1">
    <location>
        <begin position="30"/>
        <end position="235"/>
    </location>
</feature>
<dbReference type="GO" id="GO:0009249">
    <property type="term" value="P:protein lipoylation"/>
    <property type="evidence" value="ECO:0007669"/>
    <property type="project" value="UniProtKB-ARBA"/>
</dbReference>
<gene>
    <name evidence="2" type="ORF">GSM42_15545</name>
</gene>
<dbReference type="CDD" id="cd16443">
    <property type="entry name" value="LplA"/>
    <property type="match status" value="1"/>
</dbReference>
<dbReference type="GO" id="GO:0140096">
    <property type="term" value="F:catalytic activity, acting on a protein"/>
    <property type="evidence" value="ECO:0007669"/>
    <property type="project" value="UniProtKB-ARBA"/>
</dbReference>
<organism evidence="2 3">
    <name type="scientific">Shimazuella alba</name>
    <dbReference type="NCBI Taxonomy" id="2690964"/>
    <lineage>
        <taxon>Bacteria</taxon>
        <taxon>Bacillati</taxon>
        <taxon>Bacillota</taxon>
        <taxon>Bacilli</taxon>
        <taxon>Bacillales</taxon>
        <taxon>Thermoactinomycetaceae</taxon>
        <taxon>Shimazuella</taxon>
    </lineage>
</organism>